<keyword evidence="7" id="KW-0662">Pyridine nucleotide biosynthesis</keyword>
<evidence type="ECO:0000256" key="3">
    <source>
        <dbReference type="ARBA" id="ARBA00009400"/>
    </source>
</evidence>
<keyword evidence="15" id="KW-1185">Reference proteome</keyword>
<dbReference type="GO" id="GO:0009435">
    <property type="term" value="P:NAD+ biosynthetic process"/>
    <property type="evidence" value="ECO:0007669"/>
    <property type="project" value="UniProtKB-UniPathway"/>
</dbReference>
<feature type="domain" description="Quinolinate phosphoribosyl transferase N-terminal" evidence="13">
    <location>
        <begin position="1"/>
        <end position="38"/>
    </location>
</feature>
<dbReference type="STRING" id="1109443.G4TZ15"/>
<accession>G4TZ15</accession>
<evidence type="ECO:0000313" key="15">
    <source>
        <dbReference type="Proteomes" id="UP000007148"/>
    </source>
</evidence>
<dbReference type="FunFam" id="3.20.20.70:FF:000090">
    <property type="entry name" value="Nicotinate-nucleotide pyrophosphorylase [carboxylating]"/>
    <property type="match status" value="1"/>
</dbReference>
<evidence type="ECO:0000256" key="1">
    <source>
        <dbReference type="ARBA" id="ARBA00003237"/>
    </source>
</evidence>
<comment type="catalytic activity">
    <reaction evidence="11">
        <text>nicotinate beta-D-ribonucleotide + CO2 + diphosphate = quinolinate + 5-phospho-alpha-D-ribose 1-diphosphate + 2 H(+)</text>
        <dbReference type="Rhea" id="RHEA:12733"/>
        <dbReference type="ChEBI" id="CHEBI:15378"/>
        <dbReference type="ChEBI" id="CHEBI:16526"/>
        <dbReference type="ChEBI" id="CHEBI:29959"/>
        <dbReference type="ChEBI" id="CHEBI:33019"/>
        <dbReference type="ChEBI" id="CHEBI:57502"/>
        <dbReference type="ChEBI" id="CHEBI:58017"/>
        <dbReference type="EC" id="2.4.2.19"/>
    </reaction>
</comment>
<protein>
    <recommendedName>
        <fullName evidence="6">Nicotinate-nucleotide pyrophosphorylase [carboxylating]</fullName>
        <ecNumber evidence="5">2.4.2.19</ecNumber>
    </recommendedName>
    <alternativeName>
        <fullName evidence="10">Quinolinate phosphoribosyltransferase [decarboxylating]</fullName>
    </alternativeName>
</protein>
<feature type="domain" description="Quinolinate phosphoribosyl transferase C-terminal" evidence="12">
    <location>
        <begin position="40"/>
        <end position="212"/>
    </location>
</feature>
<reference evidence="14 15" key="1">
    <citation type="journal article" date="2011" name="PLoS Pathog.">
        <title>Endophytic Life Strategies Decoded by Genome and Transcriptome Analyses of the Mutualistic Root Symbiont Piriformospora indica.</title>
        <authorList>
            <person name="Zuccaro A."/>
            <person name="Lahrmann U."/>
            <person name="Guldener U."/>
            <person name="Langen G."/>
            <person name="Pfiffi S."/>
            <person name="Biedenkopf D."/>
            <person name="Wong P."/>
            <person name="Samans B."/>
            <person name="Grimm C."/>
            <person name="Basiewicz M."/>
            <person name="Murat C."/>
            <person name="Martin F."/>
            <person name="Kogel K.H."/>
        </authorList>
    </citation>
    <scope>NUCLEOTIDE SEQUENCE [LARGE SCALE GENOMIC DNA]</scope>
    <source>
        <strain evidence="14 15">DSM 11827</strain>
    </source>
</reference>
<dbReference type="Proteomes" id="UP000007148">
    <property type="component" value="Unassembled WGS sequence"/>
</dbReference>
<evidence type="ECO:0000256" key="2">
    <source>
        <dbReference type="ARBA" id="ARBA00004893"/>
    </source>
</evidence>
<dbReference type="GO" id="GO:0005737">
    <property type="term" value="C:cytoplasm"/>
    <property type="evidence" value="ECO:0007669"/>
    <property type="project" value="TreeGrafter"/>
</dbReference>
<evidence type="ECO:0000256" key="10">
    <source>
        <dbReference type="ARBA" id="ARBA00033102"/>
    </source>
</evidence>
<comment type="pathway">
    <text evidence="2">Cofactor biosynthesis; NAD(+) biosynthesis; nicotinate D-ribonucleotide from quinolinate: step 1/1.</text>
</comment>
<gene>
    <name evidence="14" type="ORF">PIIN_10552</name>
</gene>
<comment type="similarity">
    <text evidence="3">Belongs to the NadC/ModD family.</text>
</comment>
<dbReference type="EC" id="2.4.2.19" evidence="5"/>
<name>G4TZ15_SERID</name>
<dbReference type="Gene3D" id="3.20.20.70">
    <property type="entry name" value="Aldolase class I"/>
    <property type="match status" value="1"/>
</dbReference>
<dbReference type="OrthoDB" id="10067394at2759"/>
<keyword evidence="8" id="KW-0328">Glycosyltransferase</keyword>
<dbReference type="HOGENOM" id="CLU_039622_1_0_1"/>
<evidence type="ECO:0000256" key="4">
    <source>
        <dbReference type="ARBA" id="ARBA00011218"/>
    </source>
</evidence>
<dbReference type="InterPro" id="IPR022412">
    <property type="entry name" value="Quinolinate_PRibosylTrfase_N"/>
</dbReference>
<dbReference type="InterPro" id="IPR004393">
    <property type="entry name" value="NadC"/>
</dbReference>
<proteinExistence type="inferred from homology"/>
<dbReference type="Pfam" id="PF01729">
    <property type="entry name" value="QRPTase_C"/>
    <property type="match status" value="1"/>
</dbReference>
<sequence>MKEGDTFDPVKRVATVTGKARFLLLGERVALNLLARCSGIATKSRRFRDIARANGYKGIIAGTRKTTPGFRLVEKYGMIVGGIDAHRHDLSSMIMLKDNHIWSCGSITNAIKTARAAGGFSLLMDVEVRTEQEADEAIEAGADVVMLDNMEGEELLQVARRLRERWSGRRFLLETSGGIDENNLCERAVNEIDILSTSAVHQSVQHIDFSLKIQKSEAS</sequence>
<dbReference type="InParanoid" id="G4TZ15"/>
<dbReference type="AlphaFoldDB" id="G4TZ15"/>
<comment type="subunit">
    <text evidence="4">Hexamer formed by 3 homodimers.</text>
</comment>
<evidence type="ECO:0000256" key="6">
    <source>
        <dbReference type="ARBA" id="ARBA00020990"/>
    </source>
</evidence>
<evidence type="ECO:0000256" key="5">
    <source>
        <dbReference type="ARBA" id="ARBA00011944"/>
    </source>
</evidence>
<dbReference type="Pfam" id="PF02749">
    <property type="entry name" value="QRPTase_N"/>
    <property type="match status" value="1"/>
</dbReference>
<dbReference type="SUPFAM" id="SSF54675">
    <property type="entry name" value="Nicotinate/Quinolinate PRTase N-terminal domain-like"/>
    <property type="match status" value="1"/>
</dbReference>
<evidence type="ECO:0000256" key="9">
    <source>
        <dbReference type="ARBA" id="ARBA00022679"/>
    </source>
</evidence>
<dbReference type="InterPro" id="IPR036068">
    <property type="entry name" value="Nicotinate_pribotase-like_C"/>
</dbReference>
<comment type="function">
    <text evidence="1">Involved in the catabolism of quinolinic acid (QA).</text>
</comment>
<dbReference type="SUPFAM" id="SSF51690">
    <property type="entry name" value="Nicotinate/Quinolinate PRTase C-terminal domain-like"/>
    <property type="match status" value="1"/>
</dbReference>
<comment type="caution">
    <text evidence="14">The sequence shown here is derived from an EMBL/GenBank/DDBJ whole genome shotgun (WGS) entry which is preliminary data.</text>
</comment>
<evidence type="ECO:0000259" key="12">
    <source>
        <dbReference type="Pfam" id="PF01729"/>
    </source>
</evidence>
<dbReference type="eggNOG" id="KOG3008">
    <property type="taxonomic scope" value="Eukaryota"/>
</dbReference>
<dbReference type="EMBL" id="CAFZ01000829">
    <property type="protein sequence ID" value="CCA76558.1"/>
    <property type="molecule type" value="Genomic_DNA"/>
</dbReference>
<organism evidence="14 15">
    <name type="scientific">Serendipita indica (strain DSM 11827)</name>
    <name type="common">Root endophyte fungus</name>
    <name type="synonym">Piriformospora indica</name>
    <dbReference type="NCBI Taxonomy" id="1109443"/>
    <lineage>
        <taxon>Eukaryota</taxon>
        <taxon>Fungi</taxon>
        <taxon>Dikarya</taxon>
        <taxon>Basidiomycota</taxon>
        <taxon>Agaricomycotina</taxon>
        <taxon>Agaricomycetes</taxon>
        <taxon>Sebacinales</taxon>
        <taxon>Serendipitaceae</taxon>
        <taxon>Serendipita</taxon>
    </lineage>
</organism>
<dbReference type="Gene3D" id="3.90.1170.20">
    <property type="entry name" value="Quinolinate phosphoribosyl transferase, N-terminal domain"/>
    <property type="match status" value="1"/>
</dbReference>
<dbReference type="PANTHER" id="PTHR32179">
    <property type="entry name" value="NICOTINATE-NUCLEOTIDE PYROPHOSPHORYLASE [CARBOXYLATING]"/>
    <property type="match status" value="1"/>
</dbReference>
<evidence type="ECO:0000256" key="11">
    <source>
        <dbReference type="ARBA" id="ARBA00047445"/>
    </source>
</evidence>
<dbReference type="InterPro" id="IPR013785">
    <property type="entry name" value="Aldolase_TIM"/>
</dbReference>
<evidence type="ECO:0000259" key="13">
    <source>
        <dbReference type="Pfam" id="PF02749"/>
    </source>
</evidence>
<keyword evidence="9" id="KW-0808">Transferase</keyword>
<dbReference type="PANTHER" id="PTHR32179:SF3">
    <property type="entry name" value="NICOTINATE-NUCLEOTIDE PYROPHOSPHORYLASE [CARBOXYLATING]"/>
    <property type="match status" value="1"/>
</dbReference>
<evidence type="ECO:0000256" key="7">
    <source>
        <dbReference type="ARBA" id="ARBA00022642"/>
    </source>
</evidence>
<evidence type="ECO:0000256" key="8">
    <source>
        <dbReference type="ARBA" id="ARBA00022676"/>
    </source>
</evidence>
<dbReference type="InterPro" id="IPR002638">
    <property type="entry name" value="Quinolinate_PRibosylTrfase_C"/>
</dbReference>
<dbReference type="OMA" id="ENNLCER"/>
<dbReference type="UniPathway" id="UPA00253">
    <property type="reaction ID" value="UER00331"/>
</dbReference>
<dbReference type="NCBIfam" id="TIGR00078">
    <property type="entry name" value="nadC"/>
    <property type="match status" value="1"/>
</dbReference>
<dbReference type="InterPro" id="IPR027277">
    <property type="entry name" value="NadC/ModD"/>
</dbReference>
<evidence type="ECO:0000313" key="14">
    <source>
        <dbReference type="EMBL" id="CCA76558.1"/>
    </source>
</evidence>
<dbReference type="GO" id="GO:0004514">
    <property type="term" value="F:nicotinate-nucleotide diphosphorylase (carboxylating) activity"/>
    <property type="evidence" value="ECO:0007669"/>
    <property type="project" value="UniProtKB-EC"/>
</dbReference>
<dbReference type="GO" id="GO:0034213">
    <property type="term" value="P:quinolinate catabolic process"/>
    <property type="evidence" value="ECO:0007669"/>
    <property type="project" value="TreeGrafter"/>
</dbReference>
<dbReference type="InterPro" id="IPR037128">
    <property type="entry name" value="Quinolinate_PRibosylTase_N_sf"/>
</dbReference>